<sequence>MAQNAGISGIVEDEKGRPVADVSISFLGQQPITKTNDSGYFSLKVRANKQIALVFTHINYAEKQKIFLLNPNEQETVRIILSASNATLSDVIITSKKGREEVSLITVNHKNAIINPAPVSNIENLIKVFVNSRSELSSQYEVRGGNYDENLIYVNDFEIFKPYLVRSGQQEGLTFINPELTANVNFYNGGFAAKYGDKMSSVLDVEYKKPKANGGSAYLGLLEQGAHLEGISKNKKFSYLAGARNRSLRGLLGSQETKGNYVPSSSDFQAFITYKANPKWDLELLTNLSNTKFTLEPEYSQQTTSVFTSQFSTNLGLDIYFQGREVDRYSTRMAGLSSIHKINEHFKLKAMLSYFQNKEEENINIQGSYLFGDREYDKSSAEFGQINNPLGAGVFLNYARNSLDVKVLNASLKGYLKKGWHNLQFGISAERNTIKDLLNEFEYQDSAGYSLPNNTGPLNVFKSVQGNADLDINRFTGYIQDNYVIETEKLKMIINAGVRLNYNDLNKEFLVSPRAGITIAPQKWSKDILFKIGTGIYNQPPFYREMRRYDGTINTSLKAQKSYQVSAGFDYSFIGFQKPMRLSVETYYKNITNLIPYDIDNVRLRYFGENMGKAYAYGIEGRLFGELVKDAESWLSIGYMNAKENLTGDYYLNYYNAAGELIGANTQDQVAVRNEQVDIGWLRRPTDRRINFGMFFSDYLTTNKNFKVFLQSLFGTNLPYNIPGSTRYRNGMEIPSYFRFDLGFNYQLLKANKVERRYHSPFKNLENIWISLEVFNLLDKANTISYTLIKDFSNSTFAVPNRLTPRLINFKIVTRW</sequence>
<name>A0ABT4UNJ6_9BACT</name>
<keyword evidence="1" id="KW-0998">Cell outer membrane</keyword>
<dbReference type="EMBL" id="JAQGEF010000027">
    <property type="protein sequence ID" value="MDA3616320.1"/>
    <property type="molecule type" value="Genomic_DNA"/>
</dbReference>
<dbReference type="PROSITE" id="PS52016">
    <property type="entry name" value="TONB_DEPENDENT_REC_3"/>
    <property type="match status" value="1"/>
</dbReference>
<keyword evidence="3" id="KW-1185">Reference proteome</keyword>
<protein>
    <submittedName>
        <fullName evidence="2">Carboxypeptidase-like regulatory domain-containing protein</fullName>
    </submittedName>
</protein>
<organism evidence="2 3">
    <name type="scientific">Polluticaenibacter yanchengensis</name>
    <dbReference type="NCBI Taxonomy" id="3014562"/>
    <lineage>
        <taxon>Bacteria</taxon>
        <taxon>Pseudomonadati</taxon>
        <taxon>Bacteroidota</taxon>
        <taxon>Chitinophagia</taxon>
        <taxon>Chitinophagales</taxon>
        <taxon>Chitinophagaceae</taxon>
        <taxon>Polluticaenibacter</taxon>
    </lineage>
</organism>
<keyword evidence="1" id="KW-1134">Transmembrane beta strand</keyword>
<dbReference type="Proteomes" id="UP001210231">
    <property type="component" value="Unassembled WGS sequence"/>
</dbReference>
<dbReference type="Pfam" id="PF13715">
    <property type="entry name" value="CarbopepD_reg_2"/>
    <property type="match status" value="1"/>
</dbReference>
<keyword evidence="1" id="KW-0812">Transmembrane</keyword>
<reference evidence="2 3" key="1">
    <citation type="submission" date="2022-12" db="EMBL/GenBank/DDBJ databases">
        <title>Chitinophagaceae gen. sp. nov., a new member of the family Chitinophagaceae, isolated from soil in a chemical factory.</title>
        <authorList>
            <person name="Ke Z."/>
        </authorList>
    </citation>
    <scope>NUCLEOTIDE SEQUENCE [LARGE SCALE GENOMIC DNA]</scope>
    <source>
        <strain evidence="2 3">LY-5</strain>
    </source>
</reference>
<evidence type="ECO:0000313" key="2">
    <source>
        <dbReference type="EMBL" id="MDA3616320.1"/>
    </source>
</evidence>
<comment type="caution">
    <text evidence="2">The sequence shown here is derived from an EMBL/GenBank/DDBJ whole genome shotgun (WGS) entry which is preliminary data.</text>
</comment>
<comment type="subcellular location">
    <subcellularLocation>
        <location evidence="1">Cell outer membrane</location>
        <topology evidence="1">Multi-pass membrane protein</topology>
    </subcellularLocation>
</comment>
<proteinExistence type="inferred from homology"/>
<gene>
    <name evidence="2" type="ORF">O3P16_16000</name>
</gene>
<dbReference type="SUPFAM" id="SSF56935">
    <property type="entry name" value="Porins"/>
    <property type="match status" value="1"/>
</dbReference>
<keyword evidence="1" id="KW-0472">Membrane</keyword>
<comment type="similarity">
    <text evidence="1">Belongs to the TonB-dependent receptor family.</text>
</comment>
<keyword evidence="1" id="KW-0813">Transport</keyword>
<dbReference type="RefSeq" id="WP_407032650.1">
    <property type="nucleotide sequence ID" value="NZ_JAQGEF010000027.1"/>
</dbReference>
<dbReference type="Gene3D" id="2.170.130.10">
    <property type="entry name" value="TonB-dependent receptor, plug domain"/>
    <property type="match status" value="1"/>
</dbReference>
<dbReference type="Gene3D" id="2.60.40.1120">
    <property type="entry name" value="Carboxypeptidase-like, regulatory domain"/>
    <property type="match status" value="1"/>
</dbReference>
<dbReference type="InterPro" id="IPR008969">
    <property type="entry name" value="CarboxyPept-like_regulatory"/>
</dbReference>
<evidence type="ECO:0000256" key="1">
    <source>
        <dbReference type="PROSITE-ProRule" id="PRU01360"/>
    </source>
</evidence>
<dbReference type="InterPro" id="IPR037066">
    <property type="entry name" value="Plug_dom_sf"/>
</dbReference>
<accession>A0ABT4UNJ6</accession>
<dbReference type="SUPFAM" id="SSF49464">
    <property type="entry name" value="Carboxypeptidase regulatory domain-like"/>
    <property type="match status" value="1"/>
</dbReference>
<evidence type="ECO:0000313" key="3">
    <source>
        <dbReference type="Proteomes" id="UP001210231"/>
    </source>
</evidence>
<dbReference type="InterPro" id="IPR039426">
    <property type="entry name" value="TonB-dep_rcpt-like"/>
</dbReference>